<dbReference type="EMBL" id="JBHLWN010000082">
    <property type="protein sequence ID" value="MFC0215121.1"/>
    <property type="molecule type" value="Genomic_DNA"/>
</dbReference>
<comment type="caution">
    <text evidence="2">The sequence shown here is derived from an EMBL/GenBank/DDBJ whole genome shotgun (WGS) entry which is preliminary data.</text>
</comment>
<dbReference type="RefSeq" id="WP_377472565.1">
    <property type="nucleotide sequence ID" value="NZ_JBHLWN010000082.1"/>
</dbReference>
<feature type="compositionally biased region" description="Polar residues" evidence="1">
    <location>
        <begin position="50"/>
        <end position="61"/>
    </location>
</feature>
<feature type="region of interest" description="Disordered" evidence="1">
    <location>
        <begin position="40"/>
        <end position="161"/>
    </location>
</feature>
<name>A0ABV6DR44_9BACL</name>
<feature type="compositionally biased region" description="Low complexity" evidence="1">
    <location>
        <begin position="114"/>
        <end position="148"/>
    </location>
</feature>
<feature type="compositionally biased region" description="Low complexity" evidence="1">
    <location>
        <begin position="94"/>
        <end position="104"/>
    </location>
</feature>
<gene>
    <name evidence="2" type="ORF">ACFFK0_22245</name>
</gene>
<evidence type="ECO:0000313" key="2">
    <source>
        <dbReference type="EMBL" id="MFC0215121.1"/>
    </source>
</evidence>
<sequence length="161" mass="15751">MKRNPWLKWQIGSAAAIGIAVLFNEVKSSSVYANAVESHAGTAANAPQAAVQSTDPITNGAGTEGSLAAPRREGGRRQAGSMRHGGSGQGSAGGTAPAAPGDGSVTSPAPAMPGDSGSTSGSGRSSGNGSSSGSTFQQAPSSQDAQPAVPGTRTQTRTTRS</sequence>
<protein>
    <submittedName>
        <fullName evidence="2">Uncharacterized protein</fullName>
    </submittedName>
</protein>
<feature type="compositionally biased region" description="Gly residues" evidence="1">
    <location>
        <begin position="83"/>
        <end position="93"/>
    </location>
</feature>
<evidence type="ECO:0000313" key="3">
    <source>
        <dbReference type="Proteomes" id="UP001589776"/>
    </source>
</evidence>
<proteinExistence type="predicted"/>
<evidence type="ECO:0000256" key="1">
    <source>
        <dbReference type="SAM" id="MobiDB-lite"/>
    </source>
</evidence>
<reference evidence="2 3" key="1">
    <citation type="submission" date="2024-09" db="EMBL/GenBank/DDBJ databases">
        <authorList>
            <person name="Sun Q."/>
            <person name="Mori K."/>
        </authorList>
    </citation>
    <scope>NUCLEOTIDE SEQUENCE [LARGE SCALE GENOMIC DNA]</scope>
    <source>
        <strain evidence="2 3">CCM 7759</strain>
    </source>
</reference>
<accession>A0ABV6DR44</accession>
<feature type="compositionally biased region" description="Polar residues" evidence="1">
    <location>
        <begin position="152"/>
        <end position="161"/>
    </location>
</feature>
<organism evidence="2 3">
    <name type="scientific">Paenibacillus chartarius</name>
    <dbReference type="NCBI Taxonomy" id="747481"/>
    <lineage>
        <taxon>Bacteria</taxon>
        <taxon>Bacillati</taxon>
        <taxon>Bacillota</taxon>
        <taxon>Bacilli</taxon>
        <taxon>Bacillales</taxon>
        <taxon>Paenibacillaceae</taxon>
        <taxon>Paenibacillus</taxon>
    </lineage>
</organism>
<dbReference type="Proteomes" id="UP001589776">
    <property type="component" value="Unassembled WGS sequence"/>
</dbReference>
<keyword evidence="3" id="KW-1185">Reference proteome</keyword>